<dbReference type="Pfam" id="PF01764">
    <property type="entry name" value="Lipase_3"/>
    <property type="match status" value="1"/>
</dbReference>
<protein>
    <recommendedName>
        <fullName evidence="14">sn-1-specific diacylglycerol lipase</fullName>
        <ecNumber evidence="14">3.1.1.116</ecNumber>
    </recommendedName>
</protein>
<dbReference type="EC" id="3.1.1.116" evidence="14"/>
<comment type="caution">
    <text evidence="16">The sequence shown here is derived from an EMBL/GenBank/DDBJ whole genome shotgun (WGS) entry which is preliminary data.</text>
</comment>
<dbReference type="EMBL" id="LXWW01000075">
    <property type="protein sequence ID" value="OAO16553.1"/>
    <property type="molecule type" value="Genomic_DNA"/>
</dbReference>
<dbReference type="STRING" id="478820.A0A196SHP9"/>
<evidence type="ECO:0000313" key="16">
    <source>
        <dbReference type="EMBL" id="OAO16553.1"/>
    </source>
</evidence>
<evidence type="ECO:0000256" key="13">
    <source>
        <dbReference type="ARBA" id="ARBA00024531"/>
    </source>
</evidence>
<evidence type="ECO:0000256" key="10">
    <source>
        <dbReference type="ARBA" id="ARBA00022989"/>
    </source>
</evidence>
<keyword evidence="12" id="KW-0472">Membrane</keyword>
<dbReference type="Proteomes" id="UP000078348">
    <property type="component" value="Unassembled WGS sequence"/>
</dbReference>
<accession>A0A196SHP9</accession>
<dbReference type="PANTHER" id="PTHR45792:SF8">
    <property type="entry name" value="DIACYLGLYCEROL LIPASE-ALPHA"/>
    <property type="match status" value="1"/>
</dbReference>
<keyword evidence="9" id="KW-0442">Lipid degradation</keyword>
<evidence type="ECO:0000256" key="6">
    <source>
        <dbReference type="ARBA" id="ARBA00022723"/>
    </source>
</evidence>
<keyword evidence="11" id="KW-0443">Lipid metabolism</keyword>
<evidence type="ECO:0000256" key="2">
    <source>
        <dbReference type="ARBA" id="ARBA00004651"/>
    </source>
</evidence>
<comment type="catalytic activity">
    <reaction evidence="13">
        <text>a 1,2-diacyl-sn-glycerol + H2O = a 2-acylglycerol + a fatty acid + H(+)</text>
        <dbReference type="Rhea" id="RHEA:33275"/>
        <dbReference type="ChEBI" id="CHEBI:15377"/>
        <dbReference type="ChEBI" id="CHEBI:15378"/>
        <dbReference type="ChEBI" id="CHEBI:17389"/>
        <dbReference type="ChEBI" id="CHEBI:17815"/>
        <dbReference type="ChEBI" id="CHEBI:28868"/>
        <dbReference type="EC" id="3.1.1.116"/>
    </reaction>
    <physiologicalReaction direction="left-to-right" evidence="13">
        <dbReference type="Rhea" id="RHEA:33276"/>
    </physiologicalReaction>
</comment>
<keyword evidence="18" id="KW-1185">Reference proteome</keyword>
<evidence type="ECO:0000256" key="8">
    <source>
        <dbReference type="ARBA" id="ARBA00022837"/>
    </source>
</evidence>
<keyword evidence="4" id="KW-0597">Phosphoprotein</keyword>
<dbReference type="SUPFAM" id="SSF53474">
    <property type="entry name" value="alpha/beta-Hydrolases"/>
    <property type="match status" value="1"/>
</dbReference>
<dbReference type="EMBL" id="LXWW01000051">
    <property type="protein sequence ID" value="OAO16994.1"/>
    <property type="molecule type" value="Genomic_DNA"/>
</dbReference>
<dbReference type="Gene3D" id="3.40.50.1820">
    <property type="entry name" value="alpha/beta hydrolase"/>
    <property type="match status" value="1"/>
</dbReference>
<keyword evidence="5" id="KW-0812">Transmembrane</keyword>
<evidence type="ECO:0000256" key="7">
    <source>
        <dbReference type="ARBA" id="ARBA00022801"/>
    </source>
</evidence>
<evidence type="ECO:0000256" key="5">
    <source>
        <dbReference type="ARBA" id="ARBA00022692"/>
    </source>
</evidence>
<dbReference type="GO" id="GO:0016042">
    <property type="term" value="P:lipid catabolic process"/>
    <property type="evidence" value="ECO:0007669"/>
    <property type="project" value="UniProtKB-KW"/>
</dbReference>
<evidence type="ECO:0000313" key="18">
    <source>
        <dbReference type="Proteomes" id="UP000078348"/>
    </source>
</evidence>
<name>A0A196SHP9_BLAHN</name>
<proteinExistence type="predicted"/>
<dbReference type="GO" id="GO:0046872">
    <property type="term" value="F:metal ion binding"/>
    <property type="evidence" value="ECO:0007669"/>
    <property type="project" value="UniProtKB-KW"/>
</dbReference>
<evidence type="ECO:0000256" key="4">
    <source>
        <dbReference type="ARBA" id="ARBA00022553"/>
    </source>
</evidence>
<dbReference type="AlphaFoldDB" id="A0A196SHP9"/>
<evidence type="ECO:0000256" key="11">
    <source>
        <dbReference type="ARBA" id="ARBA00023098"/>
    </source>
</evidence>
<comment type="subcellular location">
    <subcellularLocation>
        <location evidence="2">Cell membrane</location>
        <topology evidence="2">Multi-pass membrane protein</topology>
    </subcellularLocation>
</comment>
<dbReference type="InterPro" id="IPR002921">
    <property type="entry name" value="Fungal_lipase-type"/>
</dbReference>
<dbReference type="InterPro" id="IPR052214">
    <property type="entry name" value="DAG_Lipase-Related"/>
</dbReference>
<keyword evidence="8" id="KW-0106">Calcium</keyword>
<keyword evidence="3" id="KW-1003">Cell membrane</keyword>
<reference evidence="16 18" key="1">
    <citation type="submission" date="2016-05" db="EMBL/GenBank/DDBJ databases">
        <title>Nuclear genome of Blastocystis sp. subtype 1 NandII.</title>
        <authorList>
            <person name="Gentekaki E."/>
            <person name="Curtis B."/>
            <person name="Stairs C."/>
            <person name="Eme L."/>
            <person name="Herman E."/>
            <person name="Klimes V."/>
            <person name="Arias M.C."/>
            <person name="Elias M."/>
            <person name="Hilliou F."/>
            <person name="Klute M."/>
            <person name="Malik S.-B."/>
            <person name="Pightling A."/>
            <person name="Rachubinski R."/>
            <person name="Salas D."/>
            <person name="Schlacht A."/>
            <person name="Suga H."/>
            <person name="Archibald J."/>
            <person name="Ball S.G."/>
            <person name="Clark G."/>
            <person name="Dacks J."/>
            <person name="Van Der Giezen M."/>
            <person name="Tsaousis A."/>
            <person name="Roger A."/>
        </authorList>
    </citation>
    <scope>NUCLEOTIDE SEQUENCE [LARGE SCALE GENOMIC DNA]</scope>
    <source>
        <strain evidence="18">ATCC 50177 / NandII</strain>
        <strain evidence="16">NandII</strain>
    </source>
</reference>
<organism evidence="16 18">
    <name type="scientific">Blastocystis sp. subtype 1 (strain ATCC 50177 / NandII)</name>
    <dbReference type="NCBI Taxonomy" id="478820"/>
    <lineage>
        <taxon>Eukaryota</taxon>
        <taxon>Sar</taxon>
        <taxon>Stramenopiles</taxon>
        <taxon>Bigyra</taxon>
        <taxon>Opalozoa</taxon>
        <taxon>Opalinata</taxon>
        <taxon>Blastocystidae</taxon>
        <taxon>Blastocystis</taxon>
    </lineage>
</organism>
<comment type="cofactor">
    <cofactor evidence="1">
        <name>Ca(2+)</name>
        <dbReference type="ChEBI" id="CHEBI:29108"/>
    </cofactor>
</comment>
<evidence type="ECO:0000256" key="14">
    <source>
        <dbReference type="ARBA" id="ARBA00026104"/>
    </source>
</evidence>
<dbReference type="CDD" id="cd00519">
    <property type="entry name" value="Lipase_3"/>
    <property type="match status" value="1"/>
</dbReference>
<evidence type="ECO:0000256" key="1">
    <source>
        <dbReference type="ARBA" id="ARBA00001913"/>
    </source>
</evidence>
<dbReference type="PANTHER" id="PTHR45792">
    <property type="entry name" value="DIACYLGLYCEROL LIPASE HOMOLOG-RELATED"/>
    <property type="match status" value="1"/>
</dbReference>
<keyword evidence="6" id="KW-0479">Metal-binding</keyword>
<evidence type="ECO:0000256" key="9">
    <source>
        <dbReference type="ARBA" id="ARBA00022963"/>
    </source>
</evidence>
<keyword evidence="10" id="KW-1133">Transmembrane helix</keyword>
<evidence type="ECO:0000256" key="12">
    <source>
        <dbReference type="ARBA" id="ARBA00023136"/>
    </source>
</evidence>
<dbReference type="OrthoDB" id="45753at2759"/>
<sequence>MSSEIRKLVPVLKKVCDSFGDKMNSDFFQTSVKKLLEMSAYSLGAYTADRDRLVTTLGLRPQDILYFNAEATVGKPACFLAVNHQSKEIIASIRGTQVELDVLRDLIIQPSRLNGGLVHRGMRDEADDVITLLKPHIDTAFIHHPDYHLVLTGHSLGAGAAAIASLILQTSYPSIKAYCYACPSCVSAELLPQLAQSVVSVMNMHDLVPRMNSSAMHGVRDALERVGCQDVVEALLSLCSDSPQVGEVVRGIDKTLGFFGFESFFKAPAPRKALPPPSRACPLSPYEIIRNKCLLMRAQSAPAPLAEHKRLHGESSSQYLQRTNRARRHLPVVPVTVEKDVNSVMPSITTSVMPGEMIHTKTAMPTEPVEREQKETSWVDGYNRLNTSMSVFVNAARAYYSYRESEKKILGGFEKTVEQLVGSYTDNLHTRIEGSIGREVEKLKALQLTTSAATLAAGVAAVRQEEREGDLPRFIQQQTAVLGQCLAGSVSELNAALQQNVAQFQKEMASASNTLLPPLTAPAKNDLASLYQSLRQFVSEGCGKKEKDWFPYPQLYPPGTLLHLRNNPTIGKQDDYALMEAVADRCQGKRPSARFGSAGDEKKGVEMVEVDKEEFDHYSLDVSLIEDHRMGNYVWGLCKYYDSLKRDA</sequence>
<dbReference type="GO" id="GO:0016298">
    <property type="term" value="F:lipase activity"/>
    <property type="evidence" value="ECO:0007669"/>
    <property type="project" value="TreeGrafter"/>
</dbReference>
<evidence type="ECO:0000313" key="17">
    <source>
        <dbReference type="EMBL" id="OAO16994.1"/>
    </source>
</evidence>
<evidence type="ECO:0000256" key="3">
    <source>
        <dbReference type="ARBA" id="ARBA00022475"/>
    </source>
</evidence>
<evidence type="ECO:0000259" key="15">
    <source>
        <dbReference type="Pfam" id="PF01764"/>
    </source>
</evidence>
<dbReference type="GO" id="GO:0005886">
    <property type="term" value="C:plasma membrane"/>
    <property type="evidence" value="ECO:0007669"/>
    <property type="project" value="UniProtKB-SubCell"/>
</dbReference>
<feature type="domain" description="Fungal lipase-type" evidence="15">
    <location>
        <begin position="92"/>
        <end position="212"/>
    </location>
</feature>
<gene>
    <name evidence="17" type="ORF">AV274_1277</name>
    <name evidence="16" type="ORF">AV274_1728</name>
</gene>
<dbReference type="InterPro" id="IPR029058">
    <property type="entry name" value="AB_hydrolase_fold"/>
</dbReference>
<keyword evidence="7" id="KW-0378">Hydrolase</keyword>